<proteinExistence type="predicted"/>
<evidence type="ECO:0000256" key="1">
    <source>
        <dbReference type="SAM" id="MobiDB-lite"/>
    </source>
</evidence>
<evidence type="ECO:0000313" key="3">
    <source>
        <dbReference type="Proteomes" id="UP000326678"/>
    </source>
</evidence>
<accession>A0A5P8W0S0</accession>
<organism evidence="2 3">
    <name type="scientific">Nostoc sphaeroides CCNUC1</name>
    <dbReference type="NCBI Taxonomy" id="2653204"/>
    <lineage>
        <taxon>Bacteria</taxon>
        <taxon>Bacillati</taxon>
        <taxon>Cyanobacteriota</taxon>
        <taxon>Cyanophyceae</taxon>
        <taxon>Nostocales</taxon>
        <taxon>Nostocaceae</taxon>
        <taxon>Nostoc</taxon>
    </lineage>
</organism>
<reference evidence="2 3" key="1">
    <citation type="submission" date="2019-10" db="EMBL/GenBank/DDBJ databases">
        <title>Genomic and transcriptomic insights into the perfect genentic adaptation of a filamentous nitrogen-fixing cyanobacterium to rice fields.</title>
        <authorList>
            <person name="Chen Z."/>
        </authorList>
    </citation>
    <scope>NUCLEOTIDE SEQUENCE [LARGE SCALE GENOMIC DNA]</scope>
    <source>
        <strain evidence="2">CCNUC1</strain>
    </source>
</reference>
<feature type="compositionally biased region" description="Low complexity" evidence="1">
    <location>
        <begin position="25"/>
        <end position="39"/>
    </location>
</feature>
<dbReference type="EMBL" id="CP045226">
    <property type="protein sequence ID" value="QFS46260.1"/>
    <property type="molecule type" value="Genomic_DNA"/>
</dbReference>
<evidence type="ECO:0000313" key="2">
    <source>
        <dbReference type="EMBL" id="QFS46260.1"/>
    </source>
</evidence>
<feature type="region of interest" description="Disordered" evidence="1">
    <location>
        <begin position="20"/>
        <end position="46"/>
    </location>
</feature>
<dbReference type="AlphaFoldDB" id="A0A5P8W0S0"/>
<gene>
    <name evidence="2" type="ORF">GXM_03740</name>
</gene>
<keyword evidence="3" id="KW-1185">Reference proteome</keyword>
<protein>
    <submittedName>
        <fullName evidence="2">Uncharacterized protein</fullName>
    </submittedName>
</protein>
<sequence>MGTCTERSRSIGERILITPNSKLQTPNSPLLTPHSPLPTRYMKASK</sequence>
<dbReference type="KEGG" id="nsh:GXM_03740"/>
<dbReference type="Proteomes" id="UP000326678">
    <property type="component" value="Chromosome Gxm1"/>
</dbReference>
<name>A0A5P8W0S0_9NOSO</name>